<dbReference type="Pfam" id="PF02666">
    <property type="entry name" value="PS_Dcarbxylase"/>
    <property type="match status" value="1"/>
</dbReference>
<dbReference type="GO" id="GO:0005886">
    <property type="term" value="C:plasma membrane"/>
    <property type="evidence" value="ECO:0007669"/>
    <property type="project" value="UniProtKB-SubCell"/>
</dbReference>
<dbReference type="EC" id="4.1.1.65" evidence="12"/>
<evidence type="ECO:0000256" key="8">
    <source>
        <dbReference type="ARBA" id="ARBA00023209"/>
    </source>
</evidence>
<feature type="chain" id="PRO_5023490615" description="Phosphatidylserine decarboxylase beta chain" evidence="12">
    <location>
        <begin position="1"/>
        <end position="246"/>
    </location>
</feature>
<dbReference type="AlphaFoldDB" id="A0A0K1PDC4"/>
<dbReference type="OrthoDB" id="9802030at2"/>
<keyword evidence="9 12" id="KW-0456">Lyase</keyword>
<keyword evidence="4 12" id="KW-0210">Decarboxylase</keyword>
<keyword evidence="10 12" id="KW-1208">Phospholipid metabolism</keyword>
<comment type="PTM">
    <text evidence="12">Is synthesized initially as an inactive proenzyme. Formation of the active enzyme involves a self-maturation process in which the active site pyruvoyl group is generated from an internal serine residue via an autocatalytic post-translational modification. Two non-identical subunits are generated from the proenzyme in this reaction, and the pyruvate is formed at the N-terminus of the alpha chain, which is derived from the carboxyl end of the proenzyme. The autoendoproteolytic cleavage occurs by a canonical serine protease mechanism, in which the side chain hydroxyl group of the serine supplies its oxygen atom to form the C-terminus of the beta chain, while the remainder of the serine residue undergoes an oxidative deamination to produce ammonia and the pyruvoyl prosthetic group on the alpha chain. During this reaction, the Ser that is part of the protease active site of the proenzyme becomes the pyruvoyl prosthetic group, which constitutes an essential element of the active site of the mature decarboxylase.</text>
</comment>
<keyword evidence="11 12" id="KW-0670">Pyruvate</keyword>
<evidence type="ECO:0000256" key="3">
    <source>
        <dbReference type="ARBA" id="ARBA00022516"/>
    </source>
</evidence>
<comment type="subunit">
    <text evidence="12">Heterodimer of a large membrane-associated beta subunit and a small pyruvoyl-containing alpha subunit.</text>
</comment>
<keyword evidence="14" id="KW-1185">Reference proteome</keyword>
<dbReference type="InterPro" id="IPR033177">
    <property type="entry name" value="PSD-B"/>
</dbReference>
<feature type="active site" description="Charge relay system; for autoendoproteolytic cleavage activity" evidence="12">
    <location>
        <position position="247"/>
    </location>
</feature>
<dbReference type="InterPro" id="IPR003817">
    <property type="entry name" value="PS_Dcarbxylase"/>
</dbReference>
<keyword evidence="7 12" id="KW-0865">Zymogen</keyword>
<feature type="chain" id="PRO_5023490614" description="Phosphatidylserine decarboxylase alpha chain" evidence="12">
    <location>
        <begin position="247"/>
        <end position="281"/>
    </location>
</feature>
<comment type="similarity">
    <text evidence="12">Belongs to the phosphatidylserine decarboxylase family. PSD-B subfamily. Prokaryotic type I sub-subfamily.</text>
</comment>
<comment type="catalytic activity">
    <reaction evidence="12">
        <text>a 1,2-diacyl-sn-glycero-3-phospho-L-serine + H(+) = a 1,2-diacyl-sn-glycero-3-phosphoethanolamine + CO2</text>
        <dbReference type="Rhea" id="RHEA:20828"/>
        <dbReference type="ChEBI" id="CHEBI:15378"/>
        <dbReference type="ChEBI" id="CHEBI:16526"/>
        <dbReference type="ChEBI" id="CHEBI:57262"/>
        <dbReference type="ChEBI" id="CHEBI:64612"/>
        <dbReference type="EC" id="4.1.1.65"/>
    </reaction>
</comment>
<evidence type="ECO:0000256" key="4">
    <source>
        <dbReference type="ARBA" id="ARBA00022793"/>
    </source>
</evidence>
<comment type="pathway">
    <text evidence="12">Phospholipid metabolism; phosphatidylethanolamine biosynthesis; phosphatidylethanolamine from CDP-diacylglycerol: step 2/2.</text>
</comment>
<dbReference type="PATRIC" id="fig|1391653.3.peg.2020"/>
<protein>
    <recommendedName>
        <fullName evidence="12">Phosphatidylserine decarboxylase proenzyme</fullName>
        <ecNumber evidence="12">4.1.1.65</ecNumber>
    </recommendedName>
    <component>
        <recommendedName>
            <fullName evidence="12">Phosphatidylserine decarboxylase alpha chain</fullName>
        </recommendedName>
    </component>
    <component>
        <recommendedName>
            <fullName evidence="12">Phosphatidylserine decarboxylase beta chain</fullName>
        </recommendedName>
    </component>
</protein>
<dbReference type="GO" id="GO:0006646">
    <property type="term" value="P:phosphatidylethanolamine biosynthetic process"/>
    <property type="evidence" value="ECO:0007669"/>
    <property type="project" value="UniProtKB-UniRule"/>
</dbReference>
<evidence type="ECO:0000256" key="7">
    <source>
        <dbReference type="ARBA" id="ARBA00023145"/>
    </source>
</evidence>
<dbReference type="KEGG" id="vin:AKJ08_1930"/>
<keyword evidence="3 12" id="KW-0444">Lipid biosynthesis</keyword>
<dbReference type="STRING" id="1391653.AKJ08_1930"/>
<feature type="active site" description="Schiff-base intermediate with substrate; via pyruvic acid; for decarboxylase activity" evidence="12">
    <location>
        <position position="247"/>
    </location>
</feature>
<evidence type="ECO:0000256" key="6">
    <source>
        <dbReference type="ARBA" id="ARBA00023136"/>
    </source>
</evidence>
<dbReference type="PANTHER" id="PTHR10067:SF6">
    <property type="entry name" value="PHOSPHATIDYLSERINE DECARBOXYLASE PROENZYME, MITOCHONDRIAL"/>
    <property type="match status" value="1"/>
</dbReference>
<comment type="pathway">
    <text evidence="1">Lipid metabolism.</text>
</comment>
<feature type="active site" description="Charge relay system; for autoendoproteolytic cleavage activity" evidence="12">
    <location>
        <position position="90"/>
    </location>
</feature>
<feature type="modified residue" description="Pyruvic acid (Ser); by autocatalysis" evidence="12">
    <location>
        <position position="247"/>
    </location>
</feature>
<accession>A0A0K1PDC4</accession>
<dbReference type="EMBL" id="CP012332">
    <property type="protein sequence ID" value="AKU91543.1"/>
    <property type="molecule type" value="Genomic_DNA"/>
</dbReference>
<gene>
    <name evidence="12" type="primary">psd</name>
    <name evidence="13" type="ORF">AKJ08_1930</name>
</gene>
<evidence type="ECO:0000256" key="11">
    <source>
        <dbReference type="ARBA" id="ARBA00023317"/>
    </source>
</evidence>
<evidence type="ECO:0000256" key="12">
    <source>
        <dbReference type="HAMAP-Rule" id="MF_00662"/>
    </source>
</evidence>
<comment type="subcellular location">
    <subcellularLocation>
        <location evidence="12">Cell membrane</location>
        <topology evidence="12">Peripheral membrane protein</topology>
    </subcellularLocation>
</comment>
<proteinExistence type="inferred from homology"/>
<evidence type="ECO:0000256" key="10">
    <source>
        <dbReference type="ARBA" id="ARBA00023264"/>
    </source>
</evidence>
<dbReference type="GO" id="GO:0004609">
    <property type="term" value="F:phosphatidylserine decarboxylase activity"/>
    <property type="evidence" value="ECO:0007669"/>
    <property type="project" value="UniProtKB-UniRule"/>
</dbReference>
<sequence>MRDAAFLAFVKLLPKKPLSRLVGTATRVDGLQGAHQAAIRTFCKQYDVAVDEAELPLEAYPSFGAFFTRKLKPGLRPIAPGERVPVSPVDGAVSQAGVAEAGRLIQAKGRDYSLAALLGDSEEAERFAGGAYATLYLSPRDYHRIHAPLDGTILGYRYVPGHLWPVNRPSVRGVPELFAVNERVIIWMDTPVGRVAVIAVGATCVGRIRLSFDDLVTNSGGPPSRVRYDLPRPIAKGAELGMFEMGSTVILVFEPGKVALDSSLVPDAPVRLGQAIGHSIG</sequence>
<organism evidence="13 14">
    <name type="scientific">Vulgatibacter incomptus</name>
    <dbReference type="NCBI Taxonomy" id="1391653"/>
    <lineage>
        <taxon>Bacteria</taxon>
        <taxon>Pseudomonadati</taxon>
        <taxon>Myxococcota</taxon>
        <taxon>Myxococcia</taxon>
        <taxon>Myxococcales</taxon>
        <taxon>Cystobacterineae</taxon>
        <taxon>Vulgatibacteraceae</taxon>
        <taxon>Vulgatibacter</taxon>
    </lineage>
</organism>
<evidence type="ECO:0000256" key="9">
    <source>
        <dbReference type="ARBA" id="ARBA00023239"/>
    </source>
</evidence>
<dbReference type="PANTHER" id="PTHR10067">
    <property type="entry name" value="PHOSPHATIDYLSERINE DECARBOXYLASE"/>
    <property type="match status" value="1"/>
</dbReference>
<dbReference type="RefSeq" id="WP_050725841.1">
    <property type="nucleotide sequence ID" value="NZ_CP012332.1"/>
</dbReference>
<reference evidence="13 14" key="1">
    <citation type="submission" date="2015-08" db="EMBL/GenBank/DDBJ databases">
        <authorList>
            <person name="Babu N.S."/>
            <person name="Beckwith C.J."/>
            <person name="Beseler K.G."/>
            <person name="Brison A."/>
            <person name="Carone J.V."/>
            <person name="Caskin T.P."/>
            <person name="Diamond M."/>
            <person name="Durham M.E."/>
            <person name="Foxe J.M."/>
            <person name="Go M."/>
            <person name="Henderson B.A."/>
            <person name="Jones I.B."/>
            <person name="McGettigan J.A."/>
            <person name="Micheletti S.J."/>
            <person name="Nasrallah M.E."/>
            <person name="Ortiz D."/>
            <person name="Piller C.R."/>
            <person name="Privatt S.R."/>
            <person name="Schneider S.L."/>
            <person name="Sharp S."/>
            <person name="Smith T.C."/>
            <person name="Stanton J.D."/>
            <person name="Ullery H.E."/>
            <person name="Wilson R.J."/>
            <person name="Serrano M.G."/>
            <person name="Buck G."/>
            <person name="Lee V."/>
            <person name="Wang Y."/>
            <person name="Carvalho R."/>
            <person name="Voegtly L."/>
            <person name="Shi R."/>
            <person name="Duckworth R."/>
            <person name="Johnson A."/>
            <person name="Loviza R."/>
            <person name="Walstead R."/>
            <person name="Shah Z."/>
            <person name="Kiflezghi M."/>
            <person name="Wade K."/>
            <person name="Ball S.L."/>
            <person name="Bradley K.W."/>
            <person name="Asai D.J."/>
            <person name="Bowman C.A."/>
            <person name="Russell D.A."/>
            <person name="Pope W.H."/>
            <person name="Jacobs-Sera D."/>
            <person name="Hendrix R.W."/>
            <person name="Hatfull G.F."/>
        </authorList>
    </citation>
    <scope>NUCLEOTIDE SEQUENCE [LARGE SCALE GENOMIC DNA]</scope>
    <source>
        <strain evidence="13 14">DSM 27710</strain>
    </source>
</reference>
<feature type="active site" description="Charge relay system; for autoendoproteolytic cleavage activity" evidence="12">
    <location>
        <position position="146"/>
    </location>
</feature>
<keyword evidence="2 12" id="KW-1003">Cell membrane</keyword>
<dbReference type="UniPathway" id="UPA00558">
    <property type="reaction ID" value="UER00616"/>
</dbReference>
<evidence type="ECO:0000256" key="5">
    <source>
        <dbReference type="ARBA" id="ARBA00023098"/>
    </source>
</evidence>
<evidence type="ECO:0000313" key="14">
    <source>
        <dbReference type="Proteomes" id="UP000055590"/>
    </source>
</evidence>
<comment type="function">
    <text evidence="12">Catalyzes the formation of phosphatidylethanolamine (PtdEtn) from phosphatidylserine (PtdSer).</text>
</comment>
<name>A0A0K1PDC4_9BACT</name>
<dbReference type="Proteomes" id="UP000055590">
    <property type="component" value="Chromosome"/>
</dbReference>
<evidence type="ECO:0000256" key="2">
    <source>
        <dbReference type="ARBA" id="ARBA00022475"/>
    </source>
</evidence>
<keyword evidence="5 12" id="KW-0443">Lipid metabolism</keyword>
<comment type="cofactor">
    <cofactor evidence="12">
        <name>pyruvate</name>
        <dbReference type="ChEBI" id="CHEBI:15361"/>
    </cofactor>
    <text evidence="12">Binds 1 pyruvoyl group covalently per subunit.</text>
</comment>
<evidence type="ECO:0000256" key="1">
    <source>
        <dbReference type="ARBA" id="ARBA00005189"/>
    </source>
</evidence>
<dbReference type="NCBIfam" id="TIGR00163">
    <property type="entry name" value="PS_decarb"/>
    <property type="match status" value="1"/>
</dbReference>
<evidence type="ECO:0000313" key="13">
    <source>
        <dbReference type="EMBL" id="AKU91543.1"/>
    </source>
</evidence>
<keyword evidence="8 12" id="KW-0594">Phospholipid biosynthesis</keyword>
<keyword evidence="6 12" id="KW-0472">Membrane</keyword>
<dbReference type="HAMAP" id="MF_00662">
    <property type="entry name" value="PS_decarb_PSD_B_type1"/>
    <property type="match status" value="1"/>
</dbReference>
<dbReference type="InterPro" id="IPR033178">
    <property type="entry name" value="PSD_type1_pro"/>
</dbReference>
<feature type="site" description="Cleavage (non-hydrolytic); by autocatalysis" evidence="12">
    <location>
        <begin position="246"/>
        <end position="247"/>
    </location>
</feature>